<sequence>MAFSWRPTNAPVQTRYDDIWFISPQVGWGVNSAGQIVHSEDGFATSTIQHTADANTWLRCMSFTSPTDGWVGSITRRQRLFKTDDGKTWTDMTAGLPALPSAICGISSPSKGVVFASGTQYPNREAAVMHTSDGGKTWRSISMAAHANLLIDTYFVDDLHGWVVGGKGGTTYDKLKPVIMFTADGGKSWEDRLQNSGIDFPSGEWGWKIQFLTPQIGFVSLENDTAAAILKTTDSGQTWRRIPITDPQRNVELEGIGFLSEQVGWVGGWGHGFMSGSPNGTTSGTTDGGATWFDANGVGRFINRFRFTKTEPIVAYASGGTIYQCNAAEGAALAAAPRTAESPIPKVWDALDIAAQVPENAKQLTITVFDPRQTLVKVLIDETTPQPGARTFAWNFKTDDGVDAGTGHFIYRIVIDGQATTGMAVRPARAAPNTLGKQVEELIKRFAARAKRAHDDLVLPDAFGKPVSLKSLFDTPPDLMRALIRGGWIIPGEPDRSMFLVAVIGTGPMQGVMAQSDVQLLSDWITAGAIVPQAMV</sequence>
<evidence type="ECO:0000256" key="2">
    <source>
        <dbReference type="ARBA" id="ARBA00023276"/>
    </source>
</evidence>
<comment type="caution">
    <text evidence="4">The sequence shown here is derived from an EMBL/GenBank/DDBJ whole genome shotgun (WGS) entry which is preliminary data.</text>
</comment>
<dbReference type="PANTHER" id="PTHR47199:SF2">
    <property type="entry name" value="PHOTOSYSTEM II STABILITY_ASSEMBLY FACTOR HCF136, CHLOROPLASTIC"/>
    <property type="match status" value="1"/>
</dbReference>
<reference evidence="4" key="1">
    <citation type="journal article" date="2021" name="Int. J. Syst. Evol. Microbiol.">
        <title>Bradyrhizobium septentrionale sp. nov. (sv. septentrionale) and Bradyrhizobium quebecense sp. nov. (sv. septentrionale) associated with legumes native to Canada possess rearranged symbiosis genes and numerous insertion sequences.</title>
        <authorList>
            <person name="Bromfield E.S.P."/>
            <person name="Cloutier S."/>
        </authorList>
    </citation>
    <scope>NUCLEOTIDE SEQUENCE</scope>
    <source>
        <strain evidence="4">12S5</strain>
    </source>
</reference>
<keyword evidence="1" id="KW-0602">Photosynthesis</keyword>
<proteinExistence type="predicted"/>
<evidence type="ECO:0000256" key="1">
    <source>
        <dbReference type="ARBA" id="ARBA00022531"/>
    </source>
</evidence>
<organism evidence="4 5">
    <name type="scientific">Bradyrhizobium quebecense</name>
    <dbReference type="NCBI Taxonomy" id="2748629"/>
    <lineage>
        <taxon>Bacteria</taxon>
        <taxon>Pseudomonadati</taxon>
        <taxon>Pseudomonadota</taxon>
        <taxon>Alphaproteobacteria</taxon>
        <taxon>Hyphomicrobiales</taxon>
        <taxon>Nitrobacteraceae</taxon>
        <taxon>Bradyrhizobium</taxon>
    </lineage>
</organism>
<feature type="domain" description="Photosynthesis system II assembly factor Ycf48/Hcf136-like" evidence="3">
    <location>
        <begin position="137"/>
        <end position="245"/>
    </location>
</feature>
<evidence type="ECO:0000313" key="4">
    <source>
        <dbReference type="EMBL" id="MBO1430444.1"/>
    </source>
</evidence>
<name>A0ABS3MG32_9BRAD</name>
<dbReference type="RefSeq" id="WP_207833147.1">
    <property type="nucleotide sequence ID" value="NZ_CP088282.1"/>
</dbReference>
<evidence type="ECO:0000259" key="3">
    <source>
        <dbReference type="Pfam" id="PF14870"/>
    </source>
</evidence>
<dbReference type="Pfam" id="PF14870">
    <property type="entry name" value="PSII_BNR"/>
    <property type="match status" value="1"/>
</dbReference>
<dbReference type="Gene3D" id="2.130.10.10">
    <property type="entry name" value="YVTN repeat-like/Quinoprotein amine dehydrogenase"/>
    <property type="match status" value="1"/>
</dbReference>
<dbReference type="InterPro" id="IPR015943">
    <property type="entry name" value="WD40/YVTN_repeat-like_dom_sf"/>
</dbReference>
<gene>
    <name evidence="4" type="ORF">J4P68_13455</name>
</gene>
<accession>A0ABS3MG32</accession>
<dbReference type="PANTHER" id="PTHR47199">
    <property type="entry name" value="PHOTOSYSTEM II STABILITY/ASSEMBLY FACTOR HCF136, CHLOROPLASTIC"/>
    <property type="match status" value="1"/>
</dbReference>
<protein>
    <recommendedName>
        <fullName evidence="3">Photosynthesis system II assembly factor Ycf48/Hcf136-like domain-containing protein</fullName>
    </recommendedName>
</protein>
<evidence type="ECO:0000313" key="5">
    <source>
        <dbReference type="Proteomes" id="UP000692816"/>
    </source>
</evidence>
<dbReference type="Gene3D" id="2.60.40.4070">
    <property type="match status" value="1"/>
</dbReference>
<dbReference type="EMBL" id="JAGEPA010000001">
    <property type="protein sequence ID" value="MBO1430444.1"/>
    <property type="molecule type" value="Genomic_DNA"/>
</dbReference>
<keyword evidence="2" id="KW-0604">Photosystem II</keyword>
<dbReference type="Proteomes" id="UP000692816">
    <property type="component" value="Unassembled WGS sequence"/>
</dbReference>
<dbReference type="InterPro" id="IPR028203">
    <property type="entry name" value="PSII_CF48-like_dom"/>
</dbReference>
<keyword evidence="5" id="KW-1185">Reference proteome</keyword>
<dbReference type="SUPFAM" id="SSF110296">
    <property type="entry name" value="Oligoxyloglucan reducing end-specific cellobiohydrolase"/>
    <property type="match status" value="1"/>
</dbReference>